<keyword evidence="2" id="KW-1185">Reference proteome</keyword>
<evidence type="ECO:0000313" key="2">
    <source>
        <dbReference type="Proteomes" id="UP000011115"/>
    </source>
</evidence>
<evidence type="ECO:0000313" key="1">
    <source>
        <dbReference type="EnsemblPlants" id="PGSC0003DMT400056983"/>
    </source>
</evidence>
<organism evidence="1 2">
    <name type="scientific">Solanum tuberosum</name>
    <name type="common">Potato</name>
    <dbReference type="NCBI Taxonomy" id="4113"/>
    <lineage>
        <taxon>Eukaryota</taxon>
        <taxon>Viridiplantae</taxon>
        <taxon>Streptophyta</taxon>
        <taxon>Embryophyta</taxon>
        <taxon>Tracheophyta</taxon>
        <taxon>Spermatophyta</taxon>
        <taxon>Magnoliopsida</taxon>
        <taxon>eudicotyledons</taxon>
        <taxon>Gunneridae</taxon>
        <taxon>Pentapetalae</taxon>
        <taxon>asterids</taxon>
        <taxon>lamiids</taxon>
        <taxon>Solanales</taxon>
        <taxon>Solanaceae</taxon>
        <taxon>Solanoideae</taxon>
        <taxon>Solaneae</taxon>
        <taxon>Solanum</taxon>
    </lineage>
</organism>
<protein>
    <submittedName>
        <fullName evidence="1">Binding protein</fullName>
    </submittedName>
</protein>
<dbReference type="Gramene" id="PGSC0003DMT400056983">
    <property type="protein sequence ID" value="PGSC0003DMT400056983"/>
    <property type="gene ID" value="PGSC0003DMG402022150"/>
</dbReference>
<reference evidence="2" key="1">
    <citation type="journal article" date="2011" name="Nature">
        <title>Genome sequence and analysis of the tuber crop potato.</title>
        <authorList>
            <consortium name="The Potato Genome Sequencing Consortium"/>
        </authorList>
    </citation>
    <scope>NUCLEOTIDE SEQUENCE [LARGE SCALE GENOMIC DNA]</scope>
    <source>
        <strain evidence="2">cv. DM1-3 516 R44</strain>
    </source>
</reference>
<dbReference type="STRING" id="4113.M1C062"/>
<dbReference type="InParanoid" id="M1C062"/>
<dbReference type="PaxDb" id="4113-PGSC0003DMT400056983"/>
<sequence length="118" mass="13139">MIQFLEQVRESIGVTLSVLCSNIRLQVSCNQVHPHEVGTSNVNRKVEAGNWDHYLVERASELVVKIQSFSQSDTLDVQSDIISDNGVSTEQSHDDVKWMETVQSANSSIGLFAPKTFC</sequence>
<dbReference type="Proteomes" id="UP000011115">
    <property type="component" value="Unassembled WGS sequence"/>
</dbReference>
<reference evidence="1" key="2">
    <citation type="submission" date="2015-06" db="UniProtKB">
        <authorList>
            <consortium name="EnsemblPlants"/>
        </authorList>
    </citation>
    <scope>IDENTIFICATION</scope>
    <source>
        <strain evidence="1">DM1-3 516 R44</strain>
    </source>
</reference>
<dbReference type="EnsemblPlants" id="PGSC0003DMT400056983">
    <property type="protein sequence ID" value="PGSC0003DMT400056983"/>
    <property type="gene ID" value="PGSC0003DMG402022150"/>
</dbReference>
<proteinExistence type="predicted"/>
<dbReference type="eggNOG" id="KOG1851">
    <property type="taxonomic scope" value="Eukaryota"/>
</dbReference>
<dbReference type="HOGENOM" id="CLU_2077285_0_0_1"/>
<name>M1C062_SOLTU</name>
<dbReference type="AlphaFoldDB" id="M1C062"/>
<accession>M1C062</accession>